<dbReference type="InterPro" id="IPR013766">
    <property type="entry name" value="Thioredoxin_domain"/>
</dbReference>
<name>A0A507ZU66_9FLAO</name>
<comment type="caution">
    <text evidence="2">The sequence shown here is derived from an EMBL/GenBank/DDBJ whole genome shotgun (WGS) entry which is preliminary data.</text>
</comment>
<dbReference type="SUPFAM" id="SSF52833">
    <property type="entry name" value="Thioredoxin-like"/>
    <property type="match status" value="1"/>
</dbReference>
<evidence type="ECO:0000313" key="2">
    <source>
        <dbReference type="EMBL" id="TQD40141.1"/>
    </source>
</evidence>
<dbReference type="InterPro" id="IPR000866">
    <property type="entry name" value="AhpC/TSA"/>
</dbReference>
<dbReference type="EMBL" id="VIAR01000002">
    <property type="protein sequence ID" value="TQD40141.1"/>
    <property type="molecule type" value="Genomic_DNA"/>
</dbReference>
<dbReference type="RefSeq" id="WP_141420671.1">
    <property type="nucleotide sequence ID" value="NZ_VIAR01000002.1"/>
</dbReference>
<proteinExistence type="predicted"/>
<gene>
    <name evidence="2" type="ORF">FKR84_02790</name>
</gene>
<evidence type="ECO:0000259" key="1">
    <source>
        <dbReference type="PROSITE" id="PS51352"/>
    </source>
</evidence>
<keyword evidence="3" id="KW-1185">Reference proteome</keyword>
<dbReference type="Pfam" id="PF00578">
    <property type="entry name" value="AhpC-TSA"/>
    <property type="match status" value="1"/>
</dbReference>
<dbReference type="Proteomes" id="UP000317169">
    <property type="component" value="Unassembled WGS sequence"/>
</dbReference>
<dbReference type="GO" id="GO:0016209">
    <property type="term" value="F:antioxidant activity"/>
    <property type="evidence" value="ECO:0007669"/>
    <property type="project" value="InterPro"/>
</dbReference>
<feature type="domain" description="Thioredoxin" evidence="1">
    <location>
        <begin position="4"/>
        <end position="162"/>
    </location>
</feature>
<accession>A0A507ZU66</accession>
<dbReference type="AlphaFoldDB" id="A0A507ZU66"/>
<organism evidence="2 3">
    <name type="scientific">Haloflavibacter putidus</name>
    <dbReference type="NCBI Taxonomy" id="2576776"/>
    <lineage>
        <taxon>Bacteria</taxon>
        <taxon>Pseudomonadati</taxon>
        <taxon>Bacteroidota</taxon>
        <taxon>Flavobacteriia</taxon>
        <taxon>Flavobacteriales</taxon>
        <taxon>Flavobacteriaceae</taxon>
        <taxon>Haloflavibacter</taxon>
    </lineage>
</organism>
<evidence type="ECO:0000313" key="3">
    <source>
        <dbReference type="Proteomes" id="UP000317169"/>
    </source>
</evidence>
<dbReference type="PROSITE" id="PS51352">
    <property type="entry name" value="THIOREDOXIN_2"/>
    <property type="match status" value="1"/>
</dbReference>
<dbReference type="OrthoDB" id="9809746at2"/>
<reference evidence="2 3" key="1">
    <citation type="submission" date="2019-06" db="EMBL/GenBank/DDBJ databases">
        <title>Flavibacter putida gen. nov., sp. nov., a novel marine bacterium of the family Flavobacteriaceae isolated from coastal seawater.</title>
        <authorList>
            <person name="Feng X."/>
        </authorList>
    </citation>
    <scope>NUCLEOTIDE SEQUENCE [LARGE SCALE GENOMIC DNA]</scope>
    <source>
        <strain evidence="2 3">PLHSN227</strain>
    </source>
</reference>
<dbReference type="InterPro" id="IPR036249">
    <property type="entry name" value="Thioredoxin-like_sf"/>
</dbReference>
<dbReference type="GO" id="GO:0016491">
    <property type="term" value="F:oxidoreductase activity"/>
    <property type="evidence" value="ECO:0007669"/>
    <property type="project" value="InterPro"/>
</dbReference>
<protein>
    <submittedName>
        <fullName evidence="2">Redoxin domain-containing protein</fullName>
    </submittedName>
</protein>
<sequence length="171" mass="19639">MKNFKPRQEVPKLIVETVSGLTYNLKEQQPKNFTLVIFYRGLHCPVCKSYLEELNTLIEDYKKKGVDVIAVSANSKEVAKKTVEEWDIKNVTIGYGMDIKEARKWDLYVSEGIKDEEPEVFFEPGLFLVKPDQTLYAGAIQTMPFARPKLKELLKSIDFVLDKDYPARGEA</sequence>
<dbReference type="Gene3D" id="3.40.30.10">
    <property type="entry name" value="Glutaredoxin"/>
    <property type="match status" value="1"/>
</dbReference>